<reference evidence="2 3" key="1">
    <citation type="journal article" date="2010" name="Nature">
        <title>Genome sequence of the palaeopolyploid soybean.</title>
        <authorList>
            <person name="Schmutz J."/>
            <person name="Cannon S.B."/>
            <person name="Schlueter J."/>
            <person name="Ma J."/>
            <person name="Mitros T."/>
            <person name="Nelson W."/>
            <person name="Hyten D.L."/>
            <person name="Song Q."/>
            <person name="Thelen J.J."/>
            <person name="Cheng J."/>
            <person name="Xu D."/>
            <person name="Hellsten U."/>
            <person name="May G.D."/>
            <person name="Yu Y."/>
            <person name="Sakurai T."/>
            <person name="Umezawa T."/>
            <person name="Bhattacharyya M.K."/>
            <person name="Sandhu D."/>
            <person name="Valliyodan B."/>
            <person name="Lindquist E."/>
            <person name="Peto M."/>
            <person name="Grant D."/>
            <person name="Shu S."/>
            <person name="Goodstein D."/>
            <person name="Barry K."/>
            <person name="Futrell-Griggs M."/>
            <person name="Abernathy B."/>
            <person name="Du J."/>
            <person name="Tian Z."/>
            <person name="Zhu L."/>
            <person name="Gill N."/>
            <person name="Joshi T."/>
            <person name="Libault M."/>
            <person name="Sethuraman A."/>
            <person name="Zhang X.-C."/>
            <person name="Shinozaki K."/>
            <person name="Nguyen H.T."/>
            <person name="Wing R.A."/>
            <person name="Cregan P."/>
            <person name="Specht J."/>
            <person name="Grimwood J."/>
            <person name="Rokhsar D."/>
            <person name="Stacey G."/>
            <person name="Shoemaker R.C."/>
            <person name="Jackson S.A."/>
        </authorList>
    </citation>
    <scope>NUCLEOTIDE SEQUENCE</scope>
    <source>
        <strain evidence="3">cv. Williams 82</strain>
        <tissue evidence="2">Callus</tissue>
    </source>
</reference>
<keyword evidence="4" id="KW-1185">Reference proteome</keyword>
<reference evidence="2" key="3">
    <citation type="submission" date="2018-07" db="EMBL/GenBank/DDBJ databases">
        <title>WGS assembly of Glycine max.</title>
        <authorList>
            <person name="Schmutz J."/>
            <person name="Cannon S."/>
            <person name="Schlueter J."/>
            <person name="Ma J."/>
            <person name="Mitros T."/>
            <person name="Nelson W."/>
            <person name="Hyten D."/>
            <person name="Song Q."/>
            <person name="Thelen J."/>
            <person name="Cheng J."/>
            <person name="Xu D."/>
            <person name="Hellsten U."/>
            <person name="May G."/>
            <person name="Yu Y."/>
            <person name="Sakurai T."/>
            <person name="Umezawa T."/>
            <person name="Bhattacharyya M."/>
            <person name="Sandhu D."/>
            <person name="Valliyodan B."/>
            <person name="Lindquist E."/>
            <person name="Peto M."/>
            <person name="Grant D."/>
            <person name="Shu S."/>
            <person name="Goodstein D."/>
            <person name="Barry K."/>
            <person name="Futrell-Griggs M."/>
            <person name="Abernathy B."/>
            <person name="Du J."/>
            <person name="Tian Z."/>
            <person name="Zhu L."/>
            <person name="Gill N."/>
            <person name="Joshi T."/>
            <person name="Libault M."/>
            <person name="Sethuraman A."/>
            <person name="Zhang X."/>
            <person name="Shinozaki K."/>
            <person name="Nguyen H."/>
            <person name="Wing R."/>
            <person name="Cregan P."/>
            <person name="Specht J."/>
            <person name="Grimwood J."/>
            <person name="Rokhsar D."/>
            <person name="Stacey G."/>
            <person name="Shoemaker R."/>
            <person name="Jackson S."/>
        </authorList>
    </citation>
    <scope>NUCLEOTIDE SEQUENCE</scope>
    <source>
        <tissue evidence="2">Callus</tissue>
    </source>
</reference>
<dbReference type="EMBL" id="CM000838">
    <property type="protein sequence ID" value="KRH57219.1"/>
    <property type="molecule type" value="Genomic_DNA"/>
</dbReference>
<dbReference type="InParanoid" id="A0A0R0JY24"/>
<sequence length="109" mass="12155">MTESLQQEASYSIALIYDTLPKDISESHVLLMDPVLGTSIKLLIKKGVSESRIIFLNLISAPEGILCVCKRFLHLKIITSEIEEGLKEQFHVIPGLGEFGDRYFGTDDS</sequence>
<dbReference type="InterPro" id="IPR000836">
    <property type="entry name" value="PRTase_dom"/>
</dbReference>
<evidence type="ECO:0000313" key="4">
    <source>
        <dbReference type="Proteomes" id="UP000008827"/>
    </source>
</evidence>
<accession>A0A0R0JY24</accession>
<dbReference type="AlphaFoldDB" id="A0A0R0JY24"/>
<reference evidence="3" key="2">
    <citation type="submission" date="2018-02" db="UniProtKB">
        <authorList>
            <consortium name="EnsemblPlants"/>
        </authorList>
    </citation>
    <scope>IDENTIFICATION</scope>
    <source>
        <strain evidence="3">Williams 82</strain>
    </source>
</reference>
<evidence type="ECO:0000313" key="3">
    <source>
        <dbReference type="EnsemblPlants" id="KRH57219"/>
    </source>
</evidence>
<dbReference type="CDD" id="cd06223">
    <property type="entry name" value="PRTases_typeI"/>
    <property type="match status" value="1"/>
</dbReference>
<dbReference type="SMR" id="A0A0R0JY24"/>
<evidence type="ECO:0000259" key="1">
    <source>
        <dbReference type="Pfam" id="PF14681"/>
    </source>
</evidence>
<evidence type="ECO:0000313" key="2">
    <source>
        <dbReference type="EMBL" id="KRH57219.1"/>
    </source>
</evidence>
<feature type="domain" description="Phosphoribosyltransferase" evidence="1">
    <location>
        <begin position="8"/>
        <end position="106"/>
    </location>
</feature>
<dbReference type="SUPFAM" id="SSF53271">
    <property type="entry name" value="PRTase-like"/>
    <property type="match status" value="1"/>
</dbReference>
<dbReference type="Gramene" id="KRH57219">
    <property type="protein sequence ID" value="KRH57219"/>
    <property type="gene ID" value="GLYMA_05G047200"/>
</dbReference>
<dbReference type="Pfam" id="PF14681">
    <property type="entry name" value="UPRTase"/>
    <property type="match status" value="1"/>
</dbReference>
<dbReference type="Proteomes" id="UP000008827">
    <property type="component" value="Chromosome 5"/>
</dbReference>
<dbReference type="Gene3D" id="3.40.50.2020">
    <property type="match status" value="1"/>
</dbReference>
<gene>
    <name evidence="2" type="ORF">GLYMA_05G047200</name>
</gene>
<name>A0A0R0JY24_SOYBN</name>
<dbReference type="STRING" id="3847.A0A0R0JY24"/>
<dbReference type="InterPro" id="IPR029057">
    <property type="entry name" value="PRTase-like"/>
</dbReference>
<proteinExistence type="predicted"/>
<dbReference type="EnsemblPlants" id="KRH57219">
    <property type="protein sequence ID" value="KRH57219"/>
    <property type="gene ID" value="GLYMA_05G047200"/>
</dbReference>
<organism evidence="2">
    <name type="scientific">Glycine max</name>
    <name type="common">Soybean</name>
    <name type="synonym">Glycine hispida</name>
    <dbReference type="NCBI Taxonomy" id="3847"/>
    <lineage>
        <taxon>Eukaryota</taxon>
        <taxon>Viridiplantae</taxon>
        <taxon>Streptophyta</taxon>
        <taxon>Embryophyta</taxon>
        <taxon>Tracheophyta</taxon>
        <taxon>Spermatophyta</taxon>
        <taxon>Magnoliopsida</taxon>
        <taxon>eudicotyledons</taxon>
        <taxon>Gunneridae</taxon>
        <taxon>Pentapetalae</taxon>
        <taxon>rosids</taxon>
        <taxon>fabids</taxon>
        <taxon>Fabales</taxon>
        <taxon>Fabaceae</taxon>
        <taxon>Papilionoideae</taxon>
        <taxon>50 kb inversion clade</taxon>
        <taxon>NPAAA clade</taxon>
        <taxon>indigoferoid/millettioid clade</taxon>
        <taxon>Phaseoleae</taxon>
        <taxon>Glycine</taxon>
        <taxon>Glycine subgen. Soja</taxon>
    </lineage>
</organism>
<protein>
    <recommendedName>
        <fullName evidence="1">Phosphoribosyltransferase domain-containing protein</fullName>
    </recommendedName>
</protein>